<evidence type="ECO:0000313" key="2">
    <source>
        <dbReference type="Proteomes" id="UP000193920"/>
    </source>
</evidence>
<dbReference type="OrthoDB" id="2155206at2759"/>
<name>A0A1Y1ZN85_9FUNG</name>
<evidence type="ECO:0000313" key="1">
    <source>
        <dbReference type="EMBL" id="ORY11285.1"/>
    </source>
</evidence>
<accession>A0A1Y1ZN85</accession>
<evidence type="ECO:0008006" key="3">
    <source>
        <dbReference type="Google" id="ProtNLM"/>
    </source>
</evidence>
<dbReference type="EMBL" id="MCOG01000383">
    <property type="protein sequence ID" value="ORY11285.1"/>
    <property type="molecule type" value="Genomic_DNA"/>
</dbReference>
<dbReference type="Gene3D" id="3.80.10.10">
    <property type="entry name" value="Ribonuclease Inhibitor"/>
    <property type="match status" value="1"/>
</dbReference>
<dbReference type="Proteomes" id="UP000193920">
    <property type="component" value="Unassembled WGS sequence"/>
</dbReference>
<proteinExistence type="predicted"/>
<organism evidence="1 2">
    <name type="scientific">Neocallimastix californiae</name>
    <dbReference type="NCBI Taxonomy" id="1754190"/>
    <lineage>
        <taxon>Eukaryota</taxon>
        <taxon>Fungi</taxon>
        <taxon>Fungi incertae sedis</taxon>
        <taxon>Chytridiomycota</taxon>
        <taxon>Chytridiomycota incertae sedis</taxon>
        <taxon>Neocallimastigomycetes</taxon>
        <taxon>Neocallimastigales</taxon>
        <taxon>Neocallimastigaceae</taxon>
        <taxon>Neocallimastix</taxon>
    </lineage>
</organism>
<gene>
    <name evidence="1" type="ORF">LY90DRAFT_708816</name>
</gene>
<dbReference type="InterPro" id="IPR032675">
    <property type="entry name" value="LRR_dom_sf"/>
</dbReference>
<dbReference type="AlphaFoldDB" id="A0A1Y1ZN85"/>
<reference evidence="1 2" key="1">
    <citation type="submission" date="2016-08" db="EMBL/GenBank/DDBJ databases">
        <title>A Parts List for Fungal Cellulosomes Revealed by Comparative Genomics.</title>
        <authorList>
            <consortium name="DOE Joint Genome Institute"/>
            <person name="Haitjema C.H."/>
            <person name="Gilmore S.P."/>
            <person name="Henske J.K."/>
            <person name="Solomon K.V."/>
            <person name="De Groot R."/>
            <person name="Kuo A."/>
            <person name="Mondo S.J."/>
            <person name="Salamov A.A."/>
            <person name="Labutti K."/>
            <person name="Zhao Z."/>
            <person name="Chiniquy J."/>
            <person name="Barry K."/>
            <person name="Brewer H.M."/>
            <person name="Purvine S.O."/>
            <person name="Wright A.T."/>
            <person name="Boxma B."/>
            <person name="Van Alen T."/>
            <person name="Hackstein J.H."/>
            <person name="Baker S.E."/>
            <person name="Grigoriev I.V."/>
            <person name="O'Malley M.A."/>
        </authorList>
    </citation>
    <scope>NUCLEOTIDE SEQUENCE [LARGE SCALE GENOMIC DNA]</scope>
    <source>
        <strain evidence="1 2">G1</strain>
    </source>
</reference>
<sequence length="139" mass="15714">MTDRVAFHVADNCPNLEWIDLSGCPSITSASKNKLLEKLPKIIVIIDCYPNKAKQFNYGTDPETDQNQNTKKIPREVSKEEFYTLMLNKKLATYLINSFSSESISSKLCGASDIQSEMEFNNNKLLPLKNSRPSELSFS</sequence>
<comment type="caution">
    <text evidence="1">The sequence shown here is derived from an EMBL/GenBank/DDBJ whole genome shotgun (WGS) entry which is preliminary data.</text>
</comment>
<keyword evidence="2" id="KW-1185">Reference proteome</keyword>
<protein>
    <recommendedName>
        <fullName evidence="3">RNI-like protein</fullName>
    </recommendedName>
</protein>